<evidence type="ECO:0000313" key="2">
    <source>
        <dbReference type="EMBL" id="DAF62787.1"/>
    </source>
</evidence>
<name>A0A8S5TIC1_9CAUD</name>
<reference evidence="2" key="1">
    <citation type="journal article" date="2021" name="Proc. Natl. Acad. Sci. U.S.A.">
        <title>A Catalog of Tens of Thousands of Viruses from Human Metagenomes Reveals Hidden Associations with Chronic Diseases.</title>
        <authorList>
            <person name="Tisza M.J."/>
            <person name="Buck C.B."/>
        </authorList>
    </citation>
    <scope>NUCLEOTIDE SEQUENCE</scope>
    <source>
        <strain evidence="2">Ctiv53</strain>
    </source>
</reference>
<dbReference type="InterPro" id="IPR008473">
    <property type="entry name" value="Phage_holin_3_7"/>
</dbReference>
<keyword evidence="1" id="KW-0472">Membrane</keyword>
<dbReference type="EMBL" id="BK032828">
    <property type="protein sequence ID" value="DAF62787.1"/>
    <property type="molecule type" value="Genomic_DNA"/>
</dbReference>
<proteinExistence type="predicted"/>
<keyword evidence="1" id="KW-1133">Transmembrane helix</keyword>
<dbReference type="Pfam" id="PF05449">
    <property type="entry name" value="Phage_holin_3_7"/>
    <property type="match status" value="1"/>
</dbReference>
<feature type="transmembrane region" description="Helical" evidence="1">
    <location>
        <begin position="6"/>
        <end position="25"/>
    </location>
</feature>
<feature type="transmembrane region" description="Helical" evidence="1">
    <location>
        <begin position="61"/>
        <end position="79"/>
    </location>
</feature>
<protein>
    <submittedName>
        <fullName evidence="2">Holin</fullName>
    </submittedName>
</protein>
<keyword evidence="1" id="KW-0812">Transmembrane</keyword>
<sequence>MMTPLQYGIIGALATASAISVMFFDKRGKTHKPLASVIAYLIFLQMAALAGAAYLRADRLIVWLLILGLALYTGSILLARGNVTKIQPPGNRSKSS</sequence>
<feature type="transmembrane region" description="Helical" evidence="1">
    <location>
        <begin position="37"/>
        <end position="55"/>
    </location>
</feature>
<organism evidence="2">
    <name type="scientific">Myoviridae sp. ctiv53</name>
    <dbReference type="NCBI Taxonomy" id="2827703"/>
    <lineage>
        <taxon>Viruses</taxon>
        <taxon>Duplodnaviria</taxon>
        <taxon>Heunggongvirae</taxon>
        <taxon>Uroviricota</taxon>
        <taxon>Caudoviricetes</taxon>
    </lineage>
</organism>
<evidence type="ECO:0000256" key="1">
    <source>
        <dbReference type="SAM" id="Phobius"/>
    </source>
</evidence>
<accession>A0A8S5TIC1</accession>